<keyword evidence="1" id="KW-0732">Signal</keyword>
<gene>
    <name evidence="2" type="ORF">FA09DRAFT_341853</name>
</gene>
<sequence>MQLSVAYVALALASLAAAAPIQQQRGFGDWVSQHANGLQDAAASAAGLGVAGPVGAIAGKHISDHLQGDRRAVLVEDDAGVRRWNPISEIKEHANGLTDIGAGIAGGVAGSPGGIGGVLGGATAGIALSDKLQGERRELFGERGTPMDWIEDNQDTIQDLAGIGIGAALGSAGGPVGAVGGAAAGAAVTNSIQDSFDNRRALDDRGVLDWMEEHRNGVQDATMGTIGGILGAPGGAAGVIGGAAAGAELSDKFQGERRMLRVAPEPRPYTTLPYVRPDGPRFHTHPVVARGVVEDLKQTAEGVAQAVDEHADDAAHAFLEQGRKAALAVADHLQARRAVTDEPGKKLIDDAHKALVEFAKHVKPVTLVA</sequence>
<protein>
    <recommendedName>
        <fullName evidence="4">Glycine zipper domain-containing protein</fullName>
    </recommendedName>
</protein>
<evidence type="ECO:0000313" key="3">
    <source>
        <dbReference type="Proteomes" id="UP000245946"/>
    </source>
</evidence>
<keyword evidence="3" id="KW-1185">Reference proteome</keyword>
<evidence type="ECO:0008006" key="4">
    <source>
        <dbReference type="Google" id="ProtNLM"/>
    </source>
</evidence>
<organism evidence="2 3">
    <name type="scientific">Tilletiopsis washingtonensis</name>
    <dbReference type="NCBI Taxonomy" id="58919"/>
    <lineage>
        <taxon>Eukaryota</taxon>
        <taxon>Fungi</taxon>
        <taxon>Dikarya</taxon>
        <taxon>Basidiomycota</taxon>
        <taxon>Ustilaginomycotina</taxon>
        <taxon>Exobasidiomycetes</taxon>
        <taxon>Entylomatales</taxon>
        <taxon>Entylomatales incertae sedis</taxon>
        <taxon>Tilletiopsis</taxon>
    </lineage>
</organism>
<dbReference type="Proteomes" id="UP000245946">
    <property type="component" value="Unassembled WGS sequence"/>
</dbReference>
<proteinExistence type="predicted"/>
<evidence type="ECO:0000313" key="2">
    <source>
        <dbReference type="EMBL" id="PWN94672.1"/>
    </source>
</evidence>
<dbReference type="EMBL" id="KZ819310">
    <property type="protein sequence ID" value="PWN94672.1"/>
    <property type="molecule type" value="Genomic_DNA"/>
</dbReference>
<name>A0A316YZV2_9BASI</name>
<feature type="signal peptide" evidence="1">
    <location>
        <begin position="1"/>
        <end position="18"/>
    </location>
</feature>
<accession>A0A316YZV2</accession>
<feature type="chain" id="PRO_5016451171" description="Glycine zipper domain-containing protein" evidence="1">
    <location>
        <begin position="19"/>
        <end position="369"/>
    </location>
</feature>
<dbReference type="AlphaFoldDB" id="A0A316YZV2"/>
<evidence type="ECO:0000256" key="1">
    <source>
        <dbReference type="SAM" id="SignalP"/>
    </source>
</evidence>
<reference evidence="2 3" key="1">
    <citation type="journal article" date="2018" name="Mol. Biol. Evol.">
        <title>Broad Genomic Sampling Reveals a Smut Pathogenic Ancestry of the Fungal Clade Ustilaginomycotina.</title>
        <authorList>
            <person name="Kijpornyongpan T."/>
            <person name="Mondo S.J."/>
            <person name="Barry K."/>
            <person name="Sandor L."/>
            <person name="Lee J."/>
            <person name="Lipzen A."/>
            <person name="Pangilinan J."/>
            <person name="LaButti K."/>
            <person name="Hainaut M."/>
            <person name="Henrissat B."/>
            <person name="Grigoriev I.V."/>
            <person name="Spatafora J.W."/>
            <person name="Aime M.C."/>
        </authorList>
    </citation>
    <scope>NUCLEOTIDE SEQUENCE [LARGE SCALE GENOMIC DNA]</scope>
    <source>
        <strain evidence="2 3">MCA 4186</strain>
    </source>
</reference>
<dbReference type="GeneID" id="37272043"/>
<dbReference type="RefSeq" id="XP_025594951.1">
    <property type="nucleotide sequence ID" value="XM_025744499.1"/>
</dbReference>